<protein>
    <submittedName>
        <fullName evidence="1">Amidohydrolase</fullName>
    </submittedName>
</protein>
<dbReference type="Gene3D" id="3.20.20.140">
    <property type="entry name" value="Metal-dependent hydrolases"/>
    <property type="match status" value="1"/>
</dbReference>
<reference evidence="1 2" key="1">
    <citation type="submission" date="2021-11" db="EMBL/GenBank/DDBJ databases">
        <title>Genomic of Niabella pedocola.</title>
        <authorList>
            <person name="Wu T."/>
        </authorList>
    </citation>
    <scope>NUCLEOTIDE SEQUENCE [LARGE SCALE GENOMIC DNA]</scope>
    <source>
        <strain evidence="1 2">JCM 31011</strain>
    </source>
</reference>
<comment type="caution">
    <text evidence="1">The sequence shown here is derived from an EMBL/GenBank/DDBJ whole genome shotgun (WGS) entry which is preliminary data.</text>
</comment>
<dbReference type="InterPro" id="IPR032466">
    <property type="entry name" value="Metal_Hydrolase"/>
</dbReference>
<dbReference type="EMBL" id="JAJNEC010000004">
    <property type="protein sequence ID" value="MCD2422480.1"/>
    <property type="molecule type" value="Genomic_DNA"/>
</dbReference>
<gene>
    <name evidence="1" type="ORF">LQ567_06875</name>
</gene>
<keyword evidence="2" id="KW-1185">Reference proteome</keyword>
<organism evidence="1 2">
    <name type="scientific">Niabella pedocola</name>
    <dbReference type="NCBI Taxonomy" id="1752077"/>
    <lineage>
        <taxon>Bacteria</taxon>
        <taxon>Pseudomonadati</taxon>
        <taxon>Bacteroidota</taxon>
        <taxon>Chitinophagia</taxon>
        <taxon>Chitinophagales</taxon>
        <taxon>Chitinophagaceae</taxon>
        <taxon>Niabella</taxon>
    </lineage>
</organism>
<dbReference type="Proteomes" id="UP001199816">
    <property type="component" value="Unassembled WGS sequence"/>
</dbReference>
<accession>A0ABS8PN01</accession>
<proteinExistence type="predicted"/>
<dbReference type="SUPFAM" id="SSF51556">
    <property type="entry name" value="Metallo-dependent hydrolases"/>
    <property type="match status" value="1"/>
</dbReference>
<dbReference type="RefSeq" id="WP_231003514.1">
    <property type="nucleotide sequence ID" value="NZ_JAJNEC010000004.1"/>
</dbReference>
<name>A0ABS8PN01_9BACT</name>
<evidence type="ECO:0000313" key="1">
    <source>
        <dbReference type="EMBL" id="MCD2422480.1"/>
    </source>
</evidence>
<sequence>MLIDINAYVGHWPFMQLKYNNCTALVERMNKYGVETSVISNLNGIFYKNTQSANRELYEELKALGTQRKRFIPFAVINPTYAGWQYDLEECVKKFGMKGVRVYPKYHDYEITDPALIELVKRTRDMNLPVAFNYKMVDSRQRSWMDIDYVAYTPKPEWTLKNIFPIIKAVPDAKYMILNVTNSMQLDAADAALFKKARVLMDTSGRTINDLGSLLKTQGTERFAFGTHAPILDYLTGMLRIESLRAEEADARVKELLRSGNATHFLGL</sequence>
<evidence type="ECO:0000313" key="2">
    <source>
        <dbReference type="Proteomes" id="UP001199816"/>
    </source>
</evidence>